<name>W4KM28_HETIT</name>
<dbReference type="HOGENOM" id="CLU_574986_0_0_1"/>
<dbReference type="EMBL" id="KI925454">
    <property type="protein sequence ID" value="ETW86425.1"/>
    <property type="molecule type" value="Genomic_DNA"/>
</dbReference>
<organism evidence="4 5">
    <name type="scientific">Heterobasidion irregulare (strain TC 32-1)</name>
    <dbReference type="NCBI Taxonomy" id="747525"/>
    <lineage>
        <taxon>Eukaryota</taxon>
        <taxon>Fungi</taxon>
        <taxon>Dikarya</taxon>
        <taxon>Basidiomycota</taxon>
        <taxon>Agaricomycotina</taxon>
        <taxon>Agaricomycetes</taxon>
        <taxon>Russulales</taxon>
        <taxon>Bondarzewiaceae</taxon>
        <taxon>Heterobasidion</taxon>
        <taxon>Heterobasidion annosum species complex</taxon>
    </lineage>
</organism>
<feature type="domain" description="DUF6697" evidence="3">
    <location>
        <begin position="286"/>
        <end position="461"/>
    </location>
</feature>
<gene>
    <name evidence="4" type="ORF">HETIRDRAFT_98950</name>
</gene>
<feature type="region of interest" description="Disordered" evidence="2">
    <location>
        <begin position="85"/>
        <end position="146"/>
    </location>
</feature>
<evidence type="ECO:0000313" key="4">
    <source>
        <dbReference type="EMBL" id="ETW86425.1"/>
    </source>
</evidence>
<evidence type="ECO:0000256" key="2">
    <source>
        <dbReference type="SAM" id="MobiDB-lite"/>
    </source>
</evidence>
<protein>
    <recommendedName>
        <fullName evidence="3">DUF6697 domain-containing protein</fullName>
    </recommendedName>
</protein>
<feature type="compositionally biased region" description="Polar residues" evidence="2">
    <location>
        <begin position="168"/>
        <end position="178"/>
    </location>
</feature>
<dbReference type="RefSeq" id="XP_009540450.1">
    <property type="nucleotide sequence ID" value="XM_009542155.1"/>
</dbReference>
<feature type="coiled-coil region" evidence="1">
    <location>
        <begin position="30"/>
        <end position="82"/>
    </location>
</feature>
<dbReference type="Proteomes" id="UP000030671">
    <property type="component" value="Unassembled WGS sequence"/>
</dbReference>
<dbReference type="InParanoid" id="W4KM28"/>
<dbReference type="KEGG" id="hir:HETIRDRAFT_98950"/>
<evidence type="ECO:0000256" key="1">
    <source>
        <dbReference type="SAM" id="Coils"/>
    </source>
</evidence>
<accession>W4KM28</accession>
<evidence type="ECO:0000313" key="5">
    <source>
        <dbReference type="Proteomes" id="UP000030671"/>
    </source>
</evidence>
<dbReference type="AlphaFoldDB" id="W4KM28"/>
<dbReference type="OrthoDB" id="3176940at2759"/>
<sequence>MHPLLAAASDTVTVHECLICGYDTRSANHAAQLSALRRDMIETLEKWNAELVAEKTSLLAEAEASTIEIQRLNAENQTLRLKLETSGPNDVISNSDTANPLQPTEREPEINLSEPAIVTKRPRSSGPQDADGERRSRPSKRRALRVEVFVPSLQDVRAVASREDRASASKSNNTNNPHTELVPRSFEETFPSTDLQTSATPSVKTEVDLKPKIEPMDVGASGKLPLDEPERIRSLIGLLKQRTWSMRADTASLLPFYKKTIQARLNALESKPCTITLDPDHLIQIVTRPFLSSVFGNRTVPKPMFLNPTHDPHCPRVPGQRGLFFSGASEEETQRWPSIFRLIVRAAPCCWLYVGDYQLVETPRFTLDEWKAQTERVRRSWTRNFVARKTDNSGLREDMEAFVCENSDNASGRASKWNQNVIKFSEDDVYNAWNNGHGMLKVWCMVCVQYDEAFQQEIIEKKRSEIEEVEADVVV</sequence>
<proteinExistence type="predicted"/>
<dbReference type="GeneID" id="20678875"/>
<keyword evidence="5" id="KW-1185">Reference proteome</keyword>
<reference evidence="4 5" key="1">
    <citation type="journal article" date="2012" name="New Phytol.">
        <title>Insight into trade-off between wood decay and parasitism from the genome of a fungal forest pathogen.</title>
        <authorList>
            <person name="Olson A."/>
            <person name="Aerts A."/>
            <person name="Asiegbu F."/>
            <person name="Belbahri L."/>
            <person name="Bouzid O."/>
            <person name="Broberg A."/>
            <person name="Canback B."/>
            <person name="Coutinho P.M."/>
            <person name="Cullen D."/>
            <person name="Dalman K."/>
            <person name="Deflorio G."/>
            <person name="van Diepen L.T."/>
            <person name="Dunand C."/>
            <person name="Duplessis S."/>
            <person name="Durling M."/>
            <person name="Gonthier P."/>
            <person name="Grimwood J."/>
            <person name="Fossdal C.G."/>
            <person name="Hansson D."/>
            <person name="Henrissat B."/>
            <person name="Hietala A."/>
            <person name="Himmelstrand K."/>
            <person name="Hoffmeister D."/>
            <person name="Hogberg N."/>
            <person name="James T.Y."/>
            <person name="Karlsson M."/>
            <person name="Kohler A."/>
            <person name="Kues U."/>
            <person name="Lee Y.H."/>
            <person name="Lin Y.C."/>
            <person name="Lind M."/>
            <person name="Lindquist E."/>
            <person name="Lombard V."/>
            <person name="Lucas S."/>
            <person name="Lunden K."/>
            <person name="Morin E."/>
            <person name="Murat C."/>
            <person name="Park J."/>
            <person name="Raffaello T."/>
            <person name="Rouze P."/>
            <person name="Salamov A."/>
            <person name="Schmutz J."/>
            <person name="Solheim H."/>
            <person name="Stahlberg J."/>
            <person name="Velez H."/>
            <person name="de Vries R.P."/>
            <person name="Wiebenga A."/>
            <person name="Woodward S."/>
            <person name="Yakovlev I."/>
            <person name="Garbelotto M."/>
            <person name="Martin F."/>
            <person name="Grigoriev I.V."/>
            <person name="Stenlid J."/>
        </authorList>
    </citation>
    <scope>NUCLEOTIDE SEQUENCE [LARGE SCALE GENOMIC DNA]</scope>
    <source>
        <strain evidence="4 5">TC 32-1</strain>
    </source>
</reference>
<dbReference type="InterPro" id="IPR046520">
    <property type="entry name" value="DUF6697"/>
</dbReference>
<dbReference type="Pfam" id="PF20411">
    <property type="entry name" value="DUF6697"/>
    <property type="match status" value="1"/>
</dbReference>
<keyword evidence="1" id="KW-0175">Coiled coil</keyword>
<evidence type="ECO:0000259" key="3">
    <source>
        <dbReference type="Pfam" id="PF20411"/>
    </source>
</evidence>
<feature type="region of interest" description="Disordered" evidence="2">
    <location>
        <begin position="158"/>
        <end position="181"/>
    </location>
</feature>
<feature type="compositionally biased region" description="Polar residues" evidence="2">
    <location>
        <begin position="86"/>
        <end position="102"/>
    </location>
</feature>